<dbReference type="RefSeq" id="WP_142035387.1">
    <property type="nucleotide sequence ID" value="NZ_JBHTGS010000001.1"/>
</dbReference>
<dbReference type="PIRSF" id="PIRSF037394">
    <property type="entry name" value="ABC_thiamine-permease_YkoE_prd"/>
    <property type="match status" value="1"/>
</dbReference>
<feature type="transmembrane region" description="Helical" evidence="1">
    <location>
        <begin position="155"/>
        <end position="174"/>
    </location>
</feature>
<sequence>MTTTTPFRWRTIDIVVAATLAVAFGVVFWAWAFVWETIQGALVFYPPLKALIYGLWLMPAVMAPLIIRKPGAALFTEGLASTVSALLGSFWGIMVVWQGLAQGLAGEIAFATGRYRRFGVPTALVGGALTGLTATIWDCVVYYPTLSFAAYQLPYVLIGTVSCIIIAGLGSHLLTKALANTGVLDRFGPGRERKTV</sequence>
<feature type="transmembrane region" description="Helical" evidence="1">
    <location>
        <begin position="50"/>
        <end position="67"/>
    </location>
</feature>
<dbReference type="InParanoid" id="A0A543ASB1"/>
<dbReference type="Proteomes" id="UP000317043">
    <property type="component" value="Unassembled WGS sequence"/>
</dbReference>
<evidence type="ECO:0000256" key="1">
    <source>
        <dbReference type="SAM" id="Phobius"/>
    </source>
</evidence>
<keyword evidence="1" id="KW-0472">Membrane</keyword>
<dbReference type="InterPro" id="IPR017195">
    <property type="entry name" value="ABC_thiamin-permease_prd"/>
</dbReference>
<dbReference type="AlphaFoldDB" id="A0A543ASB1"/>
<organism evidence="2 3">
    <name type="scientific">Stackebrandtia endophytica</name>
    <dbReference type="NCBI Taxonomy" id="1496996"/>
    <lineage>
        <taxon>Bacteria</taxon>
        <taxon>Bacillati</taxon>
        <taxon>Actinomycetota</taxon>
        <taxon>Actinomycetes</taxon>
        <taxon>Glycomycetales</taxon>
        <taxon>Glycomycetaceae</taxon>
        <taxon>Stackebrandtia</taxon>
    </lineage>
</organism>
<keyword evidence="1" id="KW-0812">Transmembrane</keyword>
<gene>
    <name evidence="2" type="ORF">FB566_0976</name>
</gene>
<dbReference type="Pfam" id="PF09819">
    <property type="entry name" value="ABC_cobalt"/>
    <property type="match status" value="1"/>
</dbReference>
<evidence type="ECO:0000313" key="3">
    <source>
        <dbReference type="Proteomes" id="UP000317043"/>
    </source>
</evidence>
<evidence type="ECO:0000313" key="2">
    <source>
        <dbReference type="EMBL" id="TQL75471.1"/>
    </source>
</evidence>
<protein>
    <submittedName>
        <fullName evidence="2">Energy-coupling factor transport system substrate-specific component</fullName>
    </submittedName>
</protein>
<feature type="transmembrane region" description="Helical" evidence="1">
    <location>
        <begin position="79"/>
        <end position="100"/>
    </location>
</feature>
<feature type="transmembrane region" description="Helical" evidence="1">
    <location>
        <begin position="120"/>
        <end position="143"/>
    </location>
</feature>
<accession>A0A543ASB1</accession>
<reference evidence="2 3" key="1">
    <citation type="submission" date="2019-06" db="EMBL/GenBank/DDBJ databases">
        <title>Sequencing the genomes of 1000 actinobacteria strains.</title>
        <authorList>
            <person name="Klenk H.-P."/>
        </authorList>
    </citation>
    <scope>NUCLEOTIDE SEQUENCE [LARGE SCALE GENOMIC DNA]</scope>
    <source>
        <strain evidence="2 3">DSM 45928</strain>
    </source>
</reference>
<proteinExistence type="predicted"/>
<feature type="transmembrane region" description="Helical" evidence="1">
    <location>
        <begin position="12"/>
        <end position="35"/>
    </location>
</feature>
<keyword evidence="1" id="KW-1133">Transmembrane helix</keyword>
<comment type="caution">
    <text evidence="2">The sequence shown here is derived from an EMBL/GenBank/DDBJ whole genome shotgun (WGS) entry which is preliminary data.</text>
</comment>
<keyword evidence="3" id="KW-1185">Reference proteome</keyword>
<dbReference type="EMBL" id="VFOW01000001">
    <property type="protein sequence ID" value="TQL75471.1"/>
    <property type="molecule type" value="Genomic_DNA"/>
</dbReference>
<name>A0A543ASB1_9ACTN</name>
<dbReference type="OrthoDB" id="8017424at2"/>